<organism evidence="2 3">
    <name type="scientific">Cyphellophora attinorum</name>
    <dbReference type="NCBI Taxonomy" id="1664694"/>
    <lineage>
        <taxon>Eukaryota</taxon>
        <taxon>Fungi</taxon>
        <taxon>Dikarya</taxon>
        <taxon>Ascomycota</taxon>
        <taxon>Pezizomycotina</taxon>
        <taxon>Eurotiomycetes</taxon>
        <taxon>Chaetothyriomycetidae</taxon>
        <taxon>Chaetothyriales</taxon>
        <taxon>Cyphellophoraceae</taxon>
        <taxon>Cyphellophora</taxon>
    </lineage>
</organism>
<feature type="region of interest" description="Disordered" evidence="1">
    <location>
        <begin position="307"/>
        <end position="331"/>
    </location>
</feature>
<keyword evidence="3" id="KW-1185">Reference proteome</keyword>
<dbReference type="GeneID" id="28741772"/>
<evidence type="ECO:0000256" key="1">
    <source>
        <dbReference type="SAM" id="MobiDB-lite"/>
    </source>
</evidence>
<dbReference type="Proteomes" id="UP000038010">
    <property type="component" value="Unassembled WGS sequence"/>
</dbReference>
<reference evidence="2 3" key="1">
    <citation type="submission" date="2015-06" db="EMBL/GenBank/DDBJ databases">
        <title>Draft genome of the ant-associated black yeast Phialophora attae CBS 131958.</title>
        <authorList>
            <person name="Moreno L.F."/>
            <person name="Stielow B.J."/>
            <person name="de Hoog S."/>
            <person name="Vicente V.A."/>
            <person name="Weiss V.A."/>
            <person name="de Vries M."/>
            <person name="Cruz L.M."/>
            <person name="Souza E.M."/>
        </authorList>
    </citation>
    <scope>NUCLEOTIDE SEQUENCE [LARGE SCALE GENOMIC DNA]</scope>
    <source>
        <strain evidence="2 3">CBS 131958</strain>
    </source>
</reference>
<name>A0A0N1P046_9EURO</name>
<feature type="compositionally biased region" description="Polar residues" evidence="1">
    <location>
        <begin position="1"/>
        <end position="17"/>
    </location>
</feature>
<dbReference type="EMBL" id="LFJN01000009">
    <property type="protein sequence ID" value="KPI41686.1"/>
    <property type="molecule type" value="Genomic_DNA"/>
</dbReference>
<feature type="compositionally biased region" description="Low complexity" evidence="1">
    <location>
        <begin position="30"/>
        <end position="44"/>
    </location>
</feature>
<feature type="compositionally biased region" description="Basic residues" evidence="1">
    <location>
        <begin position="322"/>
        <end position="331"/>
    </location>
</feature>
<feature type="region of interest" description="Disordered" evidence="1">
    <location>
        <begin position="1"/>
        <end position="74"/>
    </location>
</feature>
<dbReference type="RefSeq" id="XP_018001649.1">
    <property type="nucleotide sequence ID" value="XM_018149892.1"/>
</dbReference>
<dbReference type="AlphaFoldDB" id="A0A0N1P046"/>
<sequence length="331" mass="36274">MSSTPDMPSTKGGQVPTTCPDPATRQQPTNLSSSLGNSLSVSENPKNKKRKSMVDDEEETEVISEDESPMKRNKNCLQTGLVSESTPASNDLSEIARNGVRRAFIEGCLPTILMNGPRIVIDNTNSAAPDDGPHVRPFWTATYCLTGQTSMLTPGSRCGFGIVYQSLNGNDNDNDNTWWQDSFVDRSPGPASSVQASILAILNALRIALDQCERASDPDEPRSTRLTMPETITIFAESATALARIDAAWHDPSMHFLGRASYLRGLVQTIRSLGALGVKVQLCTSLGTREDPRHRWARRAARKALQPDSWTESATNASVQRVCRRSRRAER</sequence>
<comment type="caution">
    <text evidence="2">The sequence shown here is derived from an EMBL/GenBank/DDBJ whole genome shotgun (WGS) entry which is preliminary data.</text>
</comment>
<proteinExistence type="predicted"/>
<gene>
    <name evidence="2" type="ORF">AB675_9366</name>
</gene>
<feature type="compositionally biased region" description="Acidic residues" evidence="1">
    <location>
        <begin position="55"/>
        <end position="67"/>
    </location>
</feature>
<protein>
    <submittedName>
        <fullName evidence="2">Uncharacterized protein</fullName>
    </submittedName>
</protein>
<accession>A0A0N1P046</accession>
<evidence type="ECO:0000313" key="2">
    <source>
        <dbReference type="EMBL" id="KPI41686.1"/>
    </source>
</evidence>
<feature type="compositionally biased region" description="Polar residues" evidence="1">
    <location>
        <begin position="308"/>
        <end position="319"/>
    </location>
</feature>
<evidence type="ECO:0000313" key="3">
    <source>
        <dbReference type="Proteomes" id="UP000038010"/>
    </source>
</evidence>
<dbReference type="VEuPathDB" id="FungiDB:AB675_9366"/>